<dbReference type="NCBIfam" id="NF003507">
    <property type="entry name" value="PRK05170.2-5"/>
    <property type="match status" value="1"/>
</dbReference>
<sequence>MSQQPFWKLKALSDMTQGEWESLCDGCAKCCLIQLEDDDRRLEFTDVACRLLNCSTGRCRDYANRAVRVPDCVPLTPDNVAQLNFMPQTCAYRLLAEGKDLPDWHPLVTGDPNSTAKAGMAVKGFVVSELAVDEDDLDTRIRSWPGE</sequence>
<dbReference type="Pfam" id="PF03692">
    <property type="entry name" value="CxxCxxCC"/>
    <property type="match status" value="1"/>
</dbReference>
<keyword evidence="3" id="KW-1185">Reference proteome</keyword>
<accession>A0ABU7M0L1</accession>
<dbReference type="PANTHER" id="PTHR37421">
    <property type="entry name" value="UPF0260 PROTEIN YCGN"/>
    <property type="match status" value="1"/>
</dbReference>
<dbReference type="InterPro" id="IPR008228">
    <property type="entry name" value="UCP006173"/>
</dbReference>
<protein>
    <recommendedName>
        <fullName evidence="1">UPF0260 protein V0U35_11680</fullName>
    </recommendedName>
</protein>
<evidence type="ECO:0000313" key="2">
    <source>
        <dbReference type="EMBL" id="MEE2567338.1"/>
    </source>
</evidence>
<dbReference type="RefSeq" id="WP_330196900.1">
    <property type="nucleotide sequence ID" value="NZ_JAZDRO010000005.1"/>
</dbReference>
<name>A0ABU7M0L1_9PROT</name>
<dbReference type="NCBIfam" id="NF003501">
    <property type="entry name" value="PRK05170.1-5"/>
    <property type="match status" value="1"/>
</dbReference>
<evidence type="ECO:0000256" key="1">
    <source>
        <dbReference type="HAMAP-Rule" id="MF_00676"/>
    </source>
</evidence>
<evidence type="ECO:0000313" key="3">
    <source>
        <dbReference type="Proteomes" id="UP001310692"/>
    </source>
</evidence>
<gene>
    <name evidence="2" type="ORF">V0U35_11680</name>
</gene>
<comment type="similarity">
    <text evidence="1">Belongs to the UPF0260 family.</text>
</comment>
<comment type="caution">
    <text evidence="2">The sequence shown here is derived from an EMBL/GenBank/DDBJ whole genome shotgun (WGS) entry which is preliminary data.</text>
</comment>
<dbReference type="HAMAP" id="MF_00676">
    <property type="entry name" value="UPF0260"/>
    <property type="match status" value="1"/>
</dbReference>
<dbReference type="PIRSF" id="PIRSF006173">
    <property type="entry name" value="UCP006173"/>
    <property type="match status" value="1"/>
</dbReference>
<dbReference type="Proteomes" id="UP001310692">
    <property type="component" value="Unassembled WGS sequence"/>
</dbReference>
<dbReference type="EMBL" id="JAZDRO010000005">
    <property type="protein sequence ID" value="MEE2567338.1"/>
    <property type="molecule type" value="Genomic_DNA"/>
</dbReference>
<proteinExistence type="inferred from homology"/>
<reference evidence="2 3" key="1">
    <citation type="submission" date="2024-01" db="EMBL/GenBank/DDBJ databases">
        <title>Hyphobacterium bacterium isolated from marine sediment.</title>
        <authorList>
            <person name="Zhao S."/>
        </authorList>
    </citation>
    <scope>NUCLEOTIDE SEQUENCE [LARGE SCALE GENOMIC DNA]</scope>
    <source>
        <strain evidence="2 3">Y60-23</strain>
    </source>
</reference>
<dbReference type="PANTHER" id="PTHR37421:SF1">
    <property type="entry name" value="UPF0260 PROTEIN YCGN"/>
    <property type="match status" value="1"/>
</dbReference>
<organism evidence="2 3">
    <name type="scientific">Hyphobacterium marinum</name>
    <dbReference type="NCBI Taxonomy" id="3116574"/>
    <lineage>
        <taxon>Bacteria</taxon>
        <taxon>Pseudomonadati</taxon>
        <taxon>Pseudomonadota</taxon>
        <taxon>Alphaproteobacteria</taxon>
        <taxon>Maricaulales</taxon>
        <taxon>Maricaulaceae</taxon>
        <taxon>Hyphobacterium</taxon>
    </lineage>
</organism>
<dbReference type="InterPro" id="IPR005358">
    <property type="entry name" value="Puta_zinc/iron-chelating_dom"/>
</dbReference>